<evidence type="ECO:0000313" key="3">
    <source>
        <dbReference type="Proteomes" id="UP001501638"/>
    </source>
</evidence>
<dbReference type="EMBL" id="BAAASZ010000028">
    <property type="protein sequence ID" value="GAA2454088.1"/>
    <property type="molecule type" value="Genomic_DNA"/>
</dbReference>
<proteinExistence type="predicted"/>
<feature type="coiled-coil region" evidence="1">
    <location>
        <begin position="42"/>
        <end position="69"/>
    </location>
</feature>
<keyword evidence="3" id="KW-1185">Reference proteome</keyword>
<keyword evidence="1" id="KW-0175">Coiled coil</keyword>
<gene>
    <name evidence="2" type="ORF">GCM10010405_42420</name>
</gene>
<accession>A0ABN3KAA3</accession>
<evidence type="ECO:0000256" key="1">
    <source>
        <dbReference type="SAM" id="Coils"/>
    </source>
</evidence>
<name>A0ABN3KAA3_9ACTN</name>
<reference evidence="2 3" key="1">
    <citation type="journal article" date="2019" name="Int. J. Syst. Evol. Microbiol.">
        <title>The Global Catalogue of Microorganisms (GCM) 10K type strain sequencing project: providing services to taxonomists for standard genome sequencing and annotation.</title>
        <authorList>
            <consortium name="The Broad Institute Genomics Platform"/>
            <consortium name="The Broad Institute Genome Sequencing Center for Infectious Disease"/>
            <person name="Wu L."/>
            <person name="Ma J."/>
        </authorList>
    </citation>
    <scope>NUCLEOTIDE SEQUENCE [LARGE SCALE GENOMIC DNA]</scope>
    <source>
        <strain evidence="2 3">JCM 6305</strain>
    </source>
</reference>
<organism evidence="2 3">
    <name type="scientific">Streptomyces macrosporus</name>
    <dbReference type="NCBI Taxonomy" id="44032"/>
    <lineage>
        <taxon>Bacteria</taxon>
        <taxon>Bacillati</taxon>
        <taxon>Actinomycetota</taxon>
        <taxon>Actinomycetes</taxon>
        <taxon>Kitasatosporales</taxon>
        <taxon>Streptomycetaceae</taxon>
        <taxon>Streptomyces</taxon>
    </lineage>
</organism>
<dbReference type="Proteomes" id="UP001501638">
    <property type="component" value="Unassembled WGS sequence"/>
</dbReference>
<protein>
    <submittedName>
        <fullName evidence="2">Uncharacterized protein</fullName>
    </submittedName>
</protein>
<evidence type="ECO:0000313" key="2">
    <source>
        <dbReference type="EMBL" id="GAA2454088.1"/>
    </source>
</evidence>
<sequence>MRMDPIVAAAGGALVSAMATDGWQHVRDAVVAWWRRHRPERAEEVDSELEALRGRVLTAREEADQETEQALTGAWRLRLQQLLEEDPALAAGLRRLLEEHLAPALSPDERARNQAVVMRAEARDSARIYMAGRDQHITDA</sequence>
<comment type="caution">
    <text evidence="2">The sequence shown here is derived from an EMBL/GenBank/DDBJ whole genome shotgun (WGS) entry which is preliminary data.</text>
</comment>